<dbReference type="InterPro" id="IPR011032">
    <property type="entry name" value="GroES-like_sf"/>
</dbReference>
<evidence type="ECO:0000313" key="2">
    <source>
        <dbReference type="EMBL" id="KAA1192088.1"/>
    </source>
</evidence>
<dbReference type="Pfam" id="PF13602">
    <property type="entry name" value="ADH_zinc_N_2"/>
    <property type="match status" value="1"/>
</dbReference>
<dbReference type="SUPFAM" id="SSF51735">
    <property type="entry name" value="NAD(P)-binding Rossmann-fold domains"/>
    <property type="match status" value="1"/>
</dbReference>
<accession>A0A5B0X0F9</accession>
<dbReference type="EMBL" id="VTUX01000004">
    <property type="protein sequence ID" value="KAA1192088.1"/>
    <property type="molecule type" value="Genomic_DNA"/>
</dbReference>
<dbReference type="PANTHER" id="PTHR44013">
    <property type="entry name" value="ZINC-TYPE ALCOHOL DEHYDROGENASE-LIKE PROTEIN C16A3.02C"/>
    <property type="match status" value="1"/>
</dbReference>
<proteinExistence type="predicted"/>
<dbReference type="Pfam" id="PF08240">
    <property type="entry name" value="ADH_N"/>
    <property type="match status" value="1"/>
</dbReference>
<dbReference type="InterPro" id="IPR036291">
    <property type="entry name" value="NAD(P)-bd_dom_sf"/>
</dbReference>
<evidence type="ECO:0000259" key="1">
    <source>
        <dbReference type="SMART" id="SM00829"/>
    </source>
</evidence>
<dbReference type="InterPro" id="IPR002364">
    <property type="entry name" value="Quin_OxRdtase/zeta-crystal_CS"/>
</dbReference>
<dbReference type="PROSITE" id="PS01162">
    <property type="entry name" value="QOR_ZETA_CRYSTAL"/>
    <property type="match status" value="1"/>
</dbReference>
<dbReference type="Gene3D" id="3.90.180.10">
    <property type="entry name" value="Medium-chain alcohol dehydrogenases, catalytic domain"/>
    <property type="match status" value="1"/>
</dbReference>
<dbReference type="GO" id="GO:0008270">
    <property type="term" value="F:zinc ion binding"/>
    <property type="evidence" value="ECO:0007669"/>
    <property type="project" value="InterPro"/>
</dbReference>
<dbReference type="InterPro" id="IPR013154">
    <property type="entry name" value="ADH-like_N"/>
</dbReference>
<gene>
    <name evidence="2" type="ORF">F0M18_10610</name>
</gene>
<comment type="caution">
    <text evidence="2">The sequence shown here is derived from an EMBL/GenBank/DDBJ whole genome shotgun (WGS) entry which is preliminary data.</text>
</comment>
<dbReference type="Gene3D" id="3.40.50.720">
    <property type="entry name" value="NAD(P)-binding Rossmann-like Domain"/>
    <property type="match status" value="1"/>
</dbReference>
<dbReference type="AlphaFoldDB" id="A0A5B0X0F9"/>
<dbReference type="InterPro" id="IPR020843">
    <property type="entry name" value="ER"/>
</dbReference>
<dbReference type="Proteomes" id="UP000323708">
    <property type="component" value="Unassembled WGS sequence"/>
</dbReference>
<dbReference type="CDD" id="cd08267">
    <property type="entry name" value="MDR1"/>
    <property type="match status" value="1"/>
</dbReference>
<protein>
    <submittedName>
        <fullName evidence="2">NAD(P)-dependent alcohol dehydrogenase</fullName>
    </submittedName>
</protein>
<evidence type="ECO:0000313" key="3">
    <source>
        <dbReference type="Proteomes" id="UP000323708"/>
    </source>
</evidence>
<dbReference type="PANTHER" id="PTHR44013:SF1">
    <property type="entry name" value="ZINC-TYPE ALCOHOL DEHYDROGENASE-LIKE PROTEIN C16A3.02C"/>
    <property type="match status" value="1"/>
</dbReference>
<feature type="domain" description="Enoyl reductase (ER)" evidence="1">
    <location>
        <begin position="10"/>
        <end position="320"/>
    </location>
</feature>
<dbReference type="InterPro" id="IPR052733">
    <property type="entry name" value="Chloroplast_QOR"/>
</dbReference>
<name>A0A5B0X0F9_9GAMM</name>
<reference evidence="2 3" key="1">
    <citation type="submission" date="2019-09" db="EMBL/GenBank/DDBJ databases">
        <authorList>
            <person name="Chen X.-Y."/>
        </authorList>
    </citation>
    <scope>NUCLEOTIDE SEQUENCE [LARGE SCALE GENOMIC DNA]</scope>
    <source>
        <strain evidence="2 3">NY5</strain>
    </source>
</reference>
<keyword evidence="3" id="KW-1185">Reference proteome</keyword>
<dbReference type="SMART" id="SM00829">
    <property type="entry name" value="PKS_ER"/>
    <property type="match status" value="1"/>
</dbReference>
<dbReference type="GO" id="GO:0016491">
    <property type="term" value="F:oxidoreductase activity"/>
    <property type="evidence" value="ECO:0007669"/>
    <property type="project" value="InterPro"/>
</dbReference>
<organism evidence="2 3">
    <name type="scientific">Pseudohalioglobus sediminis</name>
    <dbReference type="NCBI Taxonomy" id="2606449"/>
    <lineage>
        <taxon>Bacteria</taxon>
        <taxon>Pseudomonadati</taxon>
        <taxon>Pseudomonadota</taxon>
        <taxon>Gammaproteobacteria</taxon>
        <taxon>Cellvibrionales</taxon>
        <taxon>Halieaceae</taxon>
        <taxon>Pseudohalioglobus</taxon>
    </lineage>
</organism>
<dbReference type="SUPFAM" id="SSF50129">
    <property type="entry name" value="GroES-like"/>
    <property type="match status" value="1"/>
</dbReference>
<sequence length="323" mass="34368">MKAVTYGCYGGPEVLAYVDVPMPVPKADEVLVKVHAAGVNPLDWHFMRGSPFVMRLMTGIGAPSDASMGRDFAGEVQAVGEKVTRFKPGDRVFGGANGAFAEYLVRRETGSIALMPDNVSFEQAAAVPVAAITALQALRDNGQLQAGQKVLINGSSGGVGTYAVQIAKSMGAEVHGVNSTRNVEMVLGLGADRVFDYKKENYTESDERYDLILDMVGNHSLLDNSKVMKPTGRLVQVGGPSGDWVGPFRGMIEALLTAPFMEQEVSSIMAQLNGDDLANLASLMSAGKVTSQIDRRFSLAETAQAVAYSETGRARGKIIIGMD</sequence>